<reference evidence="1 2" key="1">
    <citation type="submission" date="2023-11" db="EMBL/GenBank/DDBJ databases">
        <title>Analysis of the Genomes of Mucilaginibacter gossypii cycad 4 and M. sabulilitoris SNA2: microbes with the potential for plant growth promotion.</title>
        <authorList>
            <person name="Hirsch A.M."/>
            <person name="Humm E."/>
            <person name="Rubbi M."/>
            <person name="Del Vecchio G."/>
            <person name="Ha S.M."/>
            <person name="Pellegrini M."/>
            <person name="Gunsalus R.P."/>
        </authorList>
    </citation>
    <scope>NUCLEOTIDE SEQUENCE [LARGE SCALE GENOMIC DNA]</scope>
    <source>
        <strain evidence="1 2">SNA2</strain>
    </source>
</reference>
<evidence type="ECO:0008006" key="3">
    <source>
        <dbReference type="Google" id="ProtNLM"/>
    </source>
</evidence>
<proteinExistence type="predicted"/>
<evidence type="ECO:0000313" key="2">
    <source>
        <dbReference type="Proteomes" id="UP001324380"/>
    </source>
</evidence>
<keyword evidence="2" id="KW-1185">Reference proteome</keyword>
<gene>
    <name evidence="1" type="ORF">SNE25_10035</name>
</gene>
<sequence>MKGKKINYLLGLLVVIIWGAIIYRLAAAASDDGEPPIPATRPREVYDDHTLARDTAHLHTGYRDPFGQIKLRDTTEIPVKKLVHPVSLPQPTRPVINWDGISYRGYIRNPGSKKLIAILMVNGKPVMLAEGESSGAVKLLRNLRDSVSVNYQGHHKFIPINPTAL</sequence>
<organism evidence="1 2">
    <name type="scientific">Mucilaginibacter sabulilitoris</name>
    <dbReference type="NCBI Taxonomy" id="1173583"/>
    <lineage>
        <taxon>Bacteria</taxon>
        <taxon>Pseudomonadati</taxon>
        <taxon>Bacteroidota</taxon>
        <taxon>Sphingobacteriia</taxon>
        <taxon>Sphingobacteriales</taxon>
        <taxon>Sphingobacteriaceae</taxon>
        <taxon>Mucilaginibacter</taxon>
    </lineage>
</organism>
<name>A0ABZ0TSW2_9SPHI</name>
<evidence type="ECO:0000313" key="1">
    <source>
        <dbReference type="EMBL" id="WPU95856.1"/>
    </source>
</evidence>
<dbReference type="Proteomes" id="UP001324380">
    <property type="component" value="Chromosome"/>
</dbReference>
<dbReference type="EMBL" id="CP139558">
    <property type="protein sequence ID" value="WPU95856.1"/>
    <property type="molecule type" value="Genomic_DNA"/>
</dbReference>
<accession>A0ABZ0TSW2</accession>
<dbReference type="RefSeq" id="WP_321564961.1">
    <property type="nucleotide sequence ID" value="NZ_CP139558.1"/>
</dbReference>
<protein>
    <recommendedName>
        <fullName evidence="3">Type II secretion system protein GspC N-terminal domain-containing protein</fullName>
    </recommendedName>
</protein>